<keyword evidence="2" id="KW-1185">Reference proteome</keyword>
<dbReference type="EMBL" id="RSCL01000045">
    <property type="protein sequence ID" value="RUS94928.1"/>
    <property type="molecule type" value="Genomic_DNA"/>
</dbReference>
<name>A0A433UM60_9CYAN</name>
<reference evidence="1" key="2">
    <citation type="journal article" date="2019" name="Genome Biol. Evol.">
        <title>Day and night: Metabolic profiles and evolutionary relationships of six axenic non-marine cyanobacteria.</title>
        <authorList>
            <person name="Will S.E."/>
            <person name="Henke P."/>
            <person name="Boedeker C."/>
            <person name="Huang S."/>
            <person name="Brinkmann H."/>
            <person name="Rohde M."/>
            <person name="Jarek M."/>
            <person name="Friedl T."/>
            <person name="Seufert S."/>
            <person name="Schumacher M."/>
            <person name="Overmann J."/>
            <person name="Neumann-Schaal M."/>
            <person name="Petersen J."/>
        </authorList>
    </citation>
    <scope>NUCLEOTIDE SEQUENCE [LARGE SCALE GENOMIC DNA]</scope>
    <source>
        <strain evidence="1">PCC 7102</strain>
    </source>
</reference>
<dbReference type="RefSeq" id="WP_127087128.1">
    <property type="nucleotide sequence ID" value="NZ_RSCL01000045.1"/>
</dbReference>
<comment type="caution">
    <text evidence="1">The sequence shown here is derived from an EMBL/GenBank/DDBJ whole genome shotgun (WGS) entry which is preliminary data.</text>
</comment>
<evidence type="ECO:0000313" key="1">
    <source>
        <dbReference type="EMBL" id="RUS94928.1"/>
    </source>
</evidence>
<gene>
    <name evidence="1" type="ORF">DSM106972_091790</name>
</gene>
<reference evidence="1" key="1">
    <citation type="submission" date="2018-12" db="EMBL/GenBank/DDBJ databases">
        <authorList>
            <person name="Will S."/>
            <person name="Neumann-Schaal M."/>
            <person name="Henke P."/>
        </authorList>
    </citation>
    <scope>NUCLEOTIDE SEQUENCE</scope>
    <source>
        <strain evidence="1">PCC 7102</strain>
    </source>
</reference>
<dbReference type="Proteomes" id="UP000271624">
    <property type="component" value="Unassembled WGS sequence"/>
</dbReference>
<accession>A0A433UM60</accession>
<sequence>MSKFFNEYFQEDKVYSSLKNQIVNLINERSTVKKNQQLDNDLVPVFSTTENRFPVLRKVVRDLAIKNPHLNFQVFDGDFACLVSEHIPLKEEFSYTWVEKSPRTGKYLVMARPPAASRKDSLCVWKNEVDARNVAQQILNKIREFPIQAWDAKHSSDFYKKFLRTLPDDDDEILGLVNPNDGSVTKFNSNAQKTVNNSFNKVLQGEISREEFYTHVNAATKQNGADNN</sequence>
<evidence type="ECO:0000313" key="2">
    <source>
        <dbReference type="Proteomes" id="UP000271624"/>
    </source>
</evidence>
<organism evidence="1 2">
    <name type="scientific">Dulcicalothrix desertica PCC 7102</name>
    <dbReference type="NCBI Taxonomy" id="232991"/>
    <lineage>
        <taxon>Bacteria</taxon>
        <taxon>Bacillati</taxon>
        <taxon>Cyanobacteriota</taxon>
        <taxon>Cyanophyceae</taxon>
        <taxon>Nostocales</taxon>
        <taxon>Calotrichaceae</taxon>
        <taxon>Dulcicalothrix</taxon>
    </lineage>
</organism>
<protein>
    <submittedName>
        <fullName evidence="1">Uncharacterized protein</fullName>
    </submittedName>
</protein>
<dbReference type="AlphaFoldDB" id="A0A433UM60"/>
<proteinExistence type="predicted"/>